<dbReference type="AlphaFoldDB" id="A0AAV4QNK5"/>
<proteinExistence type="predicted"/>
<comment type="caution">
    <text evidence="1">The sequence shown here is derived from an EMBL/GenBank/DDBJ whole genome shotgun (WGS) entry which is preliminary data.</text>
</comment>
<keyword evidence="2" id="KW-1185">Reference proteome</keyword>
<evidence type="ECO:0000313" key="1">
    <source>
        <dbReference type="EMBL" id="GIY09849.1"/>
    </source>
</evidence>
<protein>
    <submittedName>
        <fullName evidence="1">Uncharacterized protein</fullName>
    </submittedName>
</protein>
<name>A0AAV4QNK5_CAEEX</name>
<gene>
    <name evidence="1" type="ORF">CEXT_34821</name>
</gene>
<evidence type="ECO:0000313" key="2">
    <source>
        <dbReference type="Proteomes" id="UP001054945"/>
    </source>
</evidence>
<dbReference type="Proteomes" id="UP001054945">
    <property type="component" value="Unassembled WGS sequence"/>
</dbReference>
<dbReference type="EMBL" id="BPLR01006436">
    <property type="protein sequence ID" value="GIY09849.1"/>
    <property type="molecule type" value="Genomic_DNA"/>
</dbReference>
<organism evidence="1 2">
    <name type="scientific">Caerostris extrusa</name>
    <name type="common">Bark spider</name>
    <name type="synonym">Caerostris bankana</name>
    <dbReference type="NCBI Taxonomy" id="172846"/>
    <lineage>
        <taxon>Eukaryota</taxon>
        <taxon>Metazoa</taxon>
        <taxon>Ecdysozoa</taxon>
        <taxon>Arthropoda</taxon>
        <taxon>Chelicerata</taxon>
        <taxon>Arachnida</taxon>
        <taxon>Araneae</taxon>
        <taxon>Araneomorphae</taxon>
        <taxon>Entelegynae</taxon>
        <taxon>Araneoidea</taxon>
        <taxon>Araneidae</taxon>
        <taxon>Caerostris</taxon>
    </lineage>
</organism>
<sequence>MDVPEQHAGSLGDVLKQMSGKTKFRCNKDSIFQFTERETDFLWMGDLRRDGKGSDGHVTACPESRN</sequence>
<reference evidence="1 2" key="1">
    <citation type="submission" date="2021-06" db="EMBL/GenBank/DDBJ databases">
        <title>Caerostris extrusa draft genome.</title>
        <authorList>
            <person name="Kono N."/>
            <person name="Arakawa K."/>
        </authorList>
    </citation>
    <scope>NUCLEOTIDE SEQUENCE [LARGE SCALE GENOMIC DNA]</scope>
</reference>
<accession>A0AAV4QNK5</accession>